<organism evidence="2 3">
    <name type="scientific">Candidatus Rickettsiella viridis</name>
    <dbReference type="NCBI Taxonomy" id="676208"/>
    <lineage>
        <taxon>Bacteria</taxon>
        <taxon>Pseudomonadati</taxon>
        <taxon>Pseudomonadota</taxon>
        <taxon>Gammaproteobacteria</taxon>
        <taxon>Legionellales</taxon>
        <taxon>Coxiellaceae</taxon>
        <taxon>Rickettsiella</taxon>
    </lineage>
</organism>
<proteinExistence type="predicted"/>
<dbReference type="KEGG" id="rvi:RVIR1_06730"/>
<keyword evidence="1" id="KW-1133">Transmembrane helix</keyword>
<dbReference type="RefSeq" id="WP_126322651.1">
    <property type="nucleotide sequence ID" value="NZ_AP018005.1"/>
</dbReference>
<reference evidence="2 3" key="1">
    <citation type="submission" date="2017-03" db="EMBL/GenBank/DDBJ databases">
        <title>The genome sequence of Candidatus Rickettsiella viridis.</title>
        <authorList>
            <person name="Nikoh N."/>
            <person name="Tsuchida T."/>
            <person name="Yamaguchi K."/>
            <person name="Maeda T."/>
            <person name="Shigenobu S."/>
            <person name="Fukatsu T."/>
        </authorList>
    </citation>
    <scope>NUCLEOTIDE SEQUENCE [LARGE SCALE GENOMIC DNA]</scope>
    <source>
        <strain evidence="2 3">Ap-RA04</strain>
    </source>
</reference>
<evidence type="ECO:0000256" key="1">
    <source>
        <dbReference type="SAM" id="Phobius"/>
    </source>
</evidence>
<dbReference type="Proteomes" id="UP000282483">
    <property type="component" value="Chromosome"/>
</dbReference>
<evidence type="ECO:0000313" key="2">
    <source>
        <dbReference type="EMBL" id="BBB15170.1"/>
    </source>
</evidence>
<gene>
    <name evidence="2" type="ORF">RVIR1_06730</name>
</gene>
<feature type="transmembrane region" description="Helical" evidence="1">
    <location>
        <begin position="87"/>
        <end position="120"/>
    </location>
</feature>
<keyword evidence="1" id="KW-0472">Membrane</keyword>
<name>A0A2Z5UW92_9COXI</name>
<evidence type="ECO:0000313" key="3">
    <source>
        <dbReference type="Proteomes" id="UP000282483"/>
    </source>
</evidence>
<protein>
    <submittedName>
        <fullName evidence="2">Uncharacterized protein</fullName>
    </submittedName>
</protein>
<keyword evidence="1" id="KW-0812">Transmembrane</keyword>
<dbReference type="EMBL" id="AP018005">
    <property type="protein sequence ID" value="BBB15170.1"/>
    <property type="molecule type" value="Genomic_DNA"/>
</dbReference>
<keyword evidence="3" id="KW-1185">Reference proteome</keyword>
<accession>A0A2Z5UW92</accession>
<dbReference type="AlphaFoldDB" id="A0A2Z5UW92"/>
<sequence length="358" mass="39822">MFEASRSSLLVATKLLSENFTEEERRFAGNIAFKLRGRISARREIAGSGGDELGMNANPKLKIGVSIGSTVINKVIPTALKWILPGIAGAAMFIAGASIGVASVVVGVIGLIVFGVTYLLETRSKNKIKGRADIYKDYFPKDDNTVKLLAQLVTLSMHKELQVSALQQAAQKYTPWQRIKHGLQYIVRVITAKKTAPTKEQERIRTLVKSEFGKLWDIFKNFTRNPNDYTSFQKNALAKEIMGLFERHFDLGDPNDRSEIVNDRDINRLWIHVFARYLKEQKLEVRALTMRGLKSKLNTLAVPQPTANVVSPLQEANDTTLSFKARRASLPSFFSPKPAALVVAPSVPEPSLVLSTRL</sequence>